<evidence type="ECO:0000256" key="1">
    <source>
        <dbReference type="SAM" id="MobiDB-lite"/>
    </source>
</evidence>
<dbReference type="OrthoDB" id="10305150at2759"/>
<evidence type="ECO:0000313" key="2">
    <source>
        <dbReference type="EMBL" id="KAF9785829.1"/>
    </source>
</evidence>
<keyword evidence="3" id="KW-1185">Reference proteome</keyword>
<name>A0A9P6L7B6_9AGAM</name>
<dbReference type="Proteomes" id="UP000736335">
    <property type="component" value="Unassembled WGS sequence"/>
</dbReference>
<sequence length="219" mass="24776">MARHDNTRPLPPTAYFRYQGAIVNEMKKRGVQVMLPNASRWISSRWRNEDIQIKTAFWQLAEIREAEDKGKTAEDKAIMKRARRKRGGVDNVLDVLLEGSTNPEARQLADVISTWVAAIPSPSPQELEKQMMPVNLRRKGKKEPRPSRFVAEPSQPPSGSGRPSTSCTVVQSPPPPWPRSGTPEAESDEDLDVRRHDLNGHTVYETFYSVIASNQLMFE</sequence>
<feature type="compositionally biased region" description="Low complexity" evidence="1">
    <location>
        <begin position="157"/>
        <end position="166"/>
    </location>
</feature>
<dbReference type="EMBL" id="WIUZ02000006">
    <property type="protein sequence ID" value="KAF9785829.1"/>
    <property type="molecule type" value="Genomic_DNA"/>
</dbReference>
<dbReference type="InterPro" id="IPR036910">
    <property type="entry name" value="HMG_box_dom_sf"/>
</dbReference>
<organism evidence="2 3">
    <name type="scientific">Thelephora terrestris</name>
    <dbReference type="NCBI Taxonomy" id="56493"/>
    <lineage>
        <taxon>Eukaryota</taxon>
        <taxon>Fungi</taxon>
        <taxon>Dikarya</taxon>
        <taxon>Basidiomycota</taxon>
        <taxon>Agaricomycotina</taxon>
        <taxon>Agaricomycetes</taxon>
        <taxon>Thelephorales</taxon>
        <taxon>Thelephoraceae</taxon>
        <taxon>Thelephora</taxon>
    </lineage>
</organism>
<dbReference type="AlphaFoldDB" id="A0A9P6L7B6"/>
<protein>
    <submittedName>
        <fullName evidence="2">Uncharacterized protein</fullName>
    </submittedName>
</protein>
<feature type="region of interest" description="Disordered" evidence="1">
    <location>
        <begin position="138"/>
        <end position="190"/>
    </location>
</feature>
<gene>
    <name evidence="2" type="ORF">BJ322DRAFT_743916</name>
</gene>
<comment type="caution">
    <text evidence="2">The sequence shown here is derived from an EMBL/GenBank/DDBJ whole genome shotgun (WGS) entry which is preliminary data.</text>
</comment>
<evidence type="ECO:0000313" key="3">
    <source>
        <dbReference type="Proteomes" id="UP000736335"/>
    </source>
</evidence>
<accession>A0A9P6L7B6</accession>
<reference evidence="2" key="2">
    <citation type="submission" date="2020-11" db="EMBL/GenBank/DDBJ databases">
        <authorList>
            <consortium name="DOE Joint Genome Institute"/>
            <person name="Kuo A."/>
            <person name="Miyauchi S."/>
            <person name="Kiss E."/>
            <person name="Drula E."/>
            <person name="Kohler A."/>
            <person name="Sanchez-Garcia M."/>
            <person name="Andreopoulos B."/>
            <person name="Barry K.W."/>
            <person name="Bonito G."/>
            <person name="Buee M."/>
            <person name="Carver A."/>
            <person name="Chen C."/>
            <person name="Cichocki N."/>
            <person name="Clum A."/>
            <person name="Culley D."/>
            <person name="Crous P.W."/>
            <person name="Fauchery L."/>
            <person name="Girlanda M."/>
            <person name="Hayes R."/>
            <person name="Keri Z."/>
            <person name="Labutti K."/>
            <person name="Lipzen A."/>
            <person name="Lombard V."/>
            <person name="Magnuson J."/>
            <person name="Maillard F."/>
            <person name="Morin E."/>
            <person name="Murat C."/>
            <person name="Nolan M."/>
            <person name="Ohm R."/>
            <person name="Pangilinan J."/>
            <person name="Pereira M."/>
            <person name="Perotto S."/>
            <person name="Peter M."/>
            <person name="Riley R."/>
            <person name="Sitrit Y."/>
            <person name="Stielow B."/>
            <person name="Szollosi G."/>
            <person name="Zifcakova L."/>
            <person name="Stursova M."/>
            <person name="Spatafora J.W."/>
            <person name="Tedersoo L."/>
            <person name="Vaario L.-M."/>
            <person name="Yamada A."/>
            <person name="Yan M."/>
            <person name="Wang P."/>
            <person name="Xu J."/>
            <person name="Bruns T."/>
            <person name="Baldrian P."/>
            <person name="Vilgalys R."/>
            <person name="Henrissat B."/>
            <person name="Grigoriev I.V."/>
            <person name="Hibbett D."/>
            <person name="Nagy L.G."/>
            <person name="Martin F.M."/>
        </authorList>
    </citation>
    <scope>NUCLEOTIDE SEQUENCE</scope>
    <source>
        <strain evidence="2">UH-Tt-Lm1</strain>
    </source>
</reference>
<proteinExistence type="predicted"/>
<reference evidence="2" key="1">
    <citation type="journal article" date="2020" name="Nat. Commun.">
        <title>Large-scale genome sequencing of mycorrhizal fungi provides insights into the early evolution of symbiotic traits.</title>
        <authorList>
            <person name="Miyauchi S."/>
            <person name="Kiss E."/>
            <person name="Kuo A."/>
            <person name="Drula E."/>
            <person name="Kohler A."/>
            <person name="Sanchez-Garcia M."/>
            <person name="Morin E."/>
            <person name="Andreopoulos B."/>
            <person name="Barry K.W."/>
            <person name="Bonito G."/>
            <person name="Buee M."/>
            <person name="Carver A."/>
            <person name="Chen C."/>
            <person name="Cichocki N."/>
            <person name="Clum A."/>
            <person name="Culley D."/>
            <person name="Crous P.W."/>
            <person name="Fauchery L."/>
            <person name="Girlanda M."/>
            <person name="Hayes R.D."/>
            <person name="Keri Z."/>
            <person name="LaButti K."/>
            <person name="Lipzen A."/>
            <person name="Lombard V."/>
            <person name="Magnuson J."/>
            <person name="Maillard F."/>
            <person name="Murat C."/>
            <person name="Nolan M."/>
            <person name="Ohm R.A."/>
            <person name="Pangilinan J."/>
            <person name="Pereira M.F."/>
            <person name="Perotto S."/>
            <person name="Peter M."/>
            <person name="Pfister S."/>
            <person name="Riley R."/>
            <person name="Sitrit Y."/>
            <person name="Stielow J.B."/>
            <person name="Szollosi G."/>
            <person name="Zifcakova L."/>
            <person name="Stursova M."/>
            <person name="Spatafora J.W."/>
            <person name="Tedersoo L."/>
            <person name="Vaario L.M."/>
            <person name="Yamada A."/>
            <person name="Yan M."/>
            <person name="Wang P."/>
            <person name="Xu J."/>
            <person name="Bruns T."/>
            <person name="Baldrian P."/>
            <person name="Vilgalys R."/>
            <person name="Dunand C."/>
            <person name="Henrissat B."/>
            <person name="Grigoriev I.V."/>
            <person name="Hibbett D."/>
            <person name="Nagy L.G."/>
            <person name="Martin F.M."/>
        </authorList>
    </citation>
    <scope>NUCLEOTIDE SEQUENCE</scope>
    <source>
        <strain evidence="2">UH-Tt-Lm1</strain>
    </source>
</reference>
<dbReference type="SUPFAM" id="SSF47095">
    <property type="entry name" value="HMG-box"/>
    <property type="match status" value="1"/>
</dbReference>